<comment type="subunit">
    <text evidence="16">Component of the Smc5-Smc6 complex.</text>
</comment>
<dbReference type="FunFam" id="3.30.40.10:FF:000640">
    <property type="entry name" value="DNA repair protein Nse1, putative"/>
    <property type="match status" value="1"/>
</dbReference>
<dbReference type="OrthoDB" id="185455at2759"/>
<evidence type="ECO:0000256" key="10">
    <source>
        <dbReference type="ARBA" id="ARBA00022786"/>
    </source>
</evidence>
<gene>
    <name evidence="19" type="ORF">N7509_012989</name>
</gene>
<keyword evidence="13 16" id="KW-0234">DNA repair</keyword>
<dbReference type="PANTHER" id="PTHR20973">
    <property type="entry name" value="NON-SMC ELEMENT 1-RELATED"/>
    <property type="match status" value="1"/>
</dbReference>
<accession>A0A9W9VBK7</accession>
<evidence type="ECO:0000256" key="15">
    <source>
        <dbReference type="PROSITE-ProRule" id="PRU00175"/>
    </source>
</evidence>
<dbReference type="AlphaFoldDB" id="A0A9W9VBK7"/>
<dbReference type="Gene3D" id="1.10.10.10">
    <property type="entry name" value="Winged helix-like DNA-binding domain superfamily/Winged helix DNA-binding domain"/>
    <property type="match status" value="1"/>
</dbReference>
<protein>
    <recommendedName>
        <fullName evidence="5 16">Non-structural maintenance of chromosomes element 1 homolog</fullName>
        <ecNumber evidence="4 16">2.3.2.27</ecNumber>
    </recommendedName>
</protein>
<feature type="region of interest" description="Disordered" evidence="17">
    <location>
        <begin position="76"/>
        <end position="102"/>
    </location>
</feature>
<evidence type="ECO:0000256" key="14">
    <source>
        <dbReference type="ARBA" id="ARBA00023242"/>
    </source>
</evidence>
<dbReference type="InterPro" id="IPR013083">
    <property type="entry name" value="Znf_RING/FYVE/PHD"/>
</dbReference>
<dbReference type="Gene3D" id="3.90.1150.220">
    <property type="match status" value="1"/>
</dbReference>
<keyword evidence="20" id="KW-1185">Reference proteome</keyword>
<dbReference type="GO" id="GO:0061630">
    <property type="term" value="F:ubiquitin protein ligase activity"/>
    <property type="evidence" value="ECO:0007669"/>
    <property type="project" value="UniProtKB-EC"/>
</dbReference>
<evidence type="ECO:0000256" key="17">
    <source>
        <dbReference type="SAM" id="MobiDB-lite"/>
    </source>
</evidence>
<dbReference type="EC" id="2.3.2.27" evidence="4 16"/>
<dbReference type="PROSITE" id="PS50089">
    <property type="entry name" value="ZF_RING_2"/>
    <property type="match status" value="1"/>
</dbReference>
<keyword evidence="8 16" id="KW-0227">DNA damage</keyword>
<evidence type="ECO:0000256" key="11">
    <source>
        <dbReference type="ARBA" id="ARBA00022833"/>
    </source>
</evidence>
<sequence length="356" mass="39024">MDTDGYDDANRAFLQAFMARSSMTLEDAQPILAAILSTHEHRTIDPEDITQEHLTSYISSANTAISPFDFEIRSTLRQTQPDPSSSSPNAAAANDTPPPERVYALVNTTSDPITQLSTTYSADEIAFVKRILDFMFDTNNTRLCEGMAISSIQAIQQAKVSAADHRSQNPATQATQGGAAQSLSMTQAENMMRHLVDEGWLEKSRAGIFSLTPRALMELRGWLILTYNDDQQEEGGGSRRAGRIKFCAACKDIVTVGQRCGERDCKGRLHDHCVRNFFRMQQAEKCPVCKQDWPGDKFVGERAIAASNRRQSRNVTSNSNASAIANAPRGSASLSSPALGGMDGADEEEEDSMEEE</sequence>
<evidence type="ECO:0000256" key="7">
    <source>
        <dbReference type="ARBA" id="ARBA00022723"/>
    </source>
</evidence>
<dbReference type="Gene3D" id="3.30.40.10">
    <property type="entry name" value="Zinc/RING finger domain, C3HC4 (zinc finger)"/>
    <property type="match status" value="1"/>
</dbReference>
<name>A0A9W9VBK7_9EURO</name>
<comment type="subcellular location">
    <subcellularLocation>
        <location evidence="2 16">Nucleus</location>
    </subcellularLocation>
</comment>
<keyword evidence="11 16" id="KW-0862">Zinc</keyword>
<dbReference type="RefSeq" id="XP_056481133.1">
    <property type="nucleotide sequence ID" value="XM_056637626.1"/>
</dbReference>
<dbReference type="PANTHER" id="PTHR20973:SF0">
    <property type="entry name" value="NON-STRUCTURAL MAINTENANCE OF CHROMOSOMES ELEMENT 1 HOMOLOG"/>
    <property type="match status" value="1"/>
</dbReference>
<feature type="compositionally biased region" description="Low complexity" evidence="17">
    <location>
        <begin position="317"/>
        <end position="340"/>
    </location>
</feature>
<dbReference type="GO" id="GO:0008270">
    <property type="term" value="F:zinc ion binding"/>
    <property type="evidence" value="ECO:0007669"/>
    <property type="project" value="UniProtKB-KW"/>
</dbReference>
<keyword evidence="7 16" id="KW-0479">Metal-binding</keyword>
<dbReference type="InterPro" id="IPR014857">
    <property type="entry name" value="Nse1_RING_C4HC3-type"/>
</dbReference>
<organism evidence="19 20">
    <name type="scientific">Penicillium cosmopolitanum</name>
    <dbReference type="NCBI Taxonomy" id="1131564"/>
    <lineage>
        <taxon>Eukaryota</taxon>
        <taxon>Fungi</taxon>
        <taxon>Dikarya</taxon>
        <taxon>Ascomycota</taxon>
        <taxon>Pezizomycotina</taxon>
        <taxon>Eurotiomycetes</taxon>
        <taxon>Eurotiomycetidae</taxon>
        <taxon>Eurotiales</taxon>
        <taxon>Aspergillaceae</taxon>
        <taxon>Penicillium</taxon>
    </lineage>
</organism>
<dbReference type="GeneID" id="81376606"/>
<dbReference type="GO" id="GO:0005634">
    <property type="term" value="C:nucleus"/>
    <property type="evidence" value="ECO:0007669"/>
    <property type="project" value="UniProtKB-SubCell"/>
</dbReference>
<dbReference type="Proteomes" id="UP001147747">
    <property type="component" value="Unassembled WGS sequence"/>
</dbReference>
<comment type="function">
    <text evidence="16">Acts in a DNA repair pathway for removal of UV-induced DNA damage that is distinct from classical nucleotide excision repair and in repair of ionizing radiation damage. Functions in homologous recombination repair of DNA double strand breaks and in recovery of stalled replication forks.</text>
</comment>
<reference evidence="19" key="1">
    <citation type="submission" date="2022-12" db="EMBL/GenBank/DDBJ databases">
        <authorList>
            <person name="Petersen C."/>
        </authorList>
    </citation>
    <scope>NUCLEOTIDE SEQUENCE</scope>
    <source>
        <strain evidence="19">IBT 29677</strain>
    </source>
</reference>
<dbReference type="InterPro" id="IPR036388">
    <property type="entry name" value="WH-like_DNA-bd_sf"/>
</dbReference>
<feature type="compositionally biased region" description="Acidic residues" evidence="17">
    <location>
        <begin position="344"/>
        <end position="356"/>
    </location>
</feature>
<dbReference type="Pfam" id="PF07574">
    <property type="entry name" value="SMC_Nse1"/>
    <property type="match status" value="1"/>
</dbReference>
<dbReference type="CDD" id="cd16493">
    <property type="entry name" value="RING-CH-C4HC3_NSE1"/>
    <property type="match status" value="1"/>
</dbReference>
<evidence type="ECO:0000256" key="1">
    <source>
        <dbReference type="ARBA" id="ARBA00000900"/>
    </source>
</evidence>
<keyword evidence="14 16" id="KW-0539">Nucleus</keyword>
<keyword evidence="10 16" id="KW-0833">Ubl conjugation pathway</keyword>
<dbReference type="GO" id="GO:0000724">
    <property type="term" value="P:double-strand break repair via homologous recombination"/>
    <property type="evidence" value="ECO:0007669"/>
    <property type="project" value="TreeGrafter"/>
</dbReference>
<evidence type="ECO:0000256" key="16">
    <source>
        <dbReference type="RuleBase" id="RU368018"/>
    </source>
</evidence>
<evidence type="ECO:0000256" key="6">
    <source>
        <dbReference type="ARBA" id="ARBA00022679"/>
    </source>
</evidence>
<feature type="domain" description="RING-type" evidence="18">
    <location>
        <begin position="247"/>
        <end position="290"/>
    </location>
</feature>
<comment type="caution">
    <text evidence="19">The sequence shown here is derived from an EMBL/GenBank/DDBJ whole genome shotgun (WGS) entry which is preliminary data.</text>
</comment>
<dbReference type="EMBL" id="JAPZBU010000012">
    <property type="protein sequence ID" value="KAJ5376103.1"/>
    <property type="molecule type" value="Genomic_DNA"/>
</dbReference>
<comment type="catalytic activity">
    <reaction evidence="1 16">
        <text>S-ubiquitinyl-[E2 ubiquitin-conjugating enzyme]-L-cysteine + [acceptor protein]-L-lysine = [E2 ubiquitin-conjugating enzyme]-L-cysteine + N(6)-ubiquitinyl-[acceptor protein]-L-lysine.</text>
        <dbReference type="EC" id="2.3.2.27"/>
    </reaction>
</comment>
<dbReference type="FunFam" id="3.90.1150.220:FF:000003">
    <property type="entry name" value="Putative DNA repair protein Nse1"/>
    <property type="match status" value="1"/>
</dbReference>
<keyword evidence="12 16" id="KW-0233">DNA recombination</keyword>
<dbReference type="SUPFAM" id="SSF57850">
    <property type="entry name" value="RING/U-box"/>
    <property type="match status" value="1"/>
</dbReference>
<dbReference type="GO" id="GO:0030915">
    <property type="term" value="C:Smc5-Smc6 complex"/>
    <property type="evidence" value="ECO:0007669"/>
    <property type="project" value="UniProtKB-UniRule"/>
</dbReference>
<keyword evidence="6 16" id="KW-0808">Transferase</keyword>
<proteinExistence type="inferred from homology"/>
<comment type="similarity">
    <text evidence="3 16">Belongs to the NSE1 family.</text>
</comment>
<evidence type="ECO:0000313" key="20">
    <source>
        <dbReference type="Proteomes" id="UP001147747"/>
    </source>
</evidence>
<feature type="region of interest" description="Disordered" evidence="17">
    <location>
        <begin position="308"/>
        <end position="356"/>
    </location>
</feature>
<dbReference type="InterPro" id="IPR011513">
    <property type="entry name" value="Nse1"/>
</dbReference>
<dbReference type="Pfam" id="PF08746">
    <property type="entry name" value="zf-RING-like"/>
    <property type="match status" value="1"/>
</dbReference>
<evidence type="ECO:0000256" key="2">
    <source>
        <dbReference type="ARBA" id="ARBA00004123"/>
    </source>
</evidence>
<evidence type="ECO:0000256" key="4">
    <source>
        <dbReference type="ARBA" id="ARBA00012483"/>
    </source>
</evidence>
<evidence type="ECO:0000256" key="5">
    <source>
        <dbReference type="ARBA" id="ARBA00019422"/>
    </source>
</evidence>
<reference evidence="19" key="2">
    <citation type="journal article" date="2023" name="IMA Fungus">
        <title>Comparative genomic study of the Penicillium genus elucidates a diverse pangenome and 15 lateral gene transfer events.</title>
        <authorList>
            <person name="Petersen C."/>
            <person name="Sorensen T."/>
            <person name="Nielsen M.R."/>
            <person name="Sondergaard T.E."/>
            <person name="Sorensen J.L."/>
            <person name="Fitzpatrick D.A."/>
            <person name="Frisvad J.C."/>
            <person name="Nielsen K.L."/>
        </authorList>
    </citation>
    <scope>NUCLEOTIDE SEQUENCE</scope>
    <source>
        <strain evidence="19">IBT 29677</strain>
    </source>
</reference>
<evidence type="ECO:0000256" key="12">
    <source>
        <dbReference type="ARBA" id="ARBA00023172"/>
    </source>
</evidence>
<evidence type="ECO:0000256" key="9">
    <source>
        <dbReference type="ARBA" id="ARBA00022771"/>
    </source>
</evidence>
<evidence type="ECO:0000256" key="3">
    <source>
        <dbReference type="ARBA" id="ARBA00010258"/>
    </source>
</evidence>
<evidence type="ECO:0000259" key="18">
    <source>
        <dbReference type="PROSITE" id="PS50089"/>
    </source>
</evidence>
<dbReference type="InterPro" id="IPR001841">
    <property type="entry name" value="Znf_RING"/>
</dbReference>
<evidence type="ECO:0000256" key="13">
    <source>
        <dbReference type="ARBA" id="ARBA00023204"/>
    </source>
</evidence>
<feature type="compositionally biased region" description="Low complexity" evidence="17">
    <location>
        <begin position="81"/>
        <end position="95"/>
    </location>
</feature>
<evidence type="ECO:0000256" key="8">
    <source>
        <dbReference type="ARBA" id="ARBA00022763"/>
    </source>
</evidence>
<keyword evidence="9 15" id="KW-0863">Zinc-finger</keyword>
<evidence type="ECO:0000313" key="19">
    <source>
        <dbReference type="EMBL" id="KAJ5376103.1"/>
    </source>
</evidence>